<keyword evidence="1" id="KW-0812">Transmembrane</keyword>
<organism evidence="2 3">
    <name type="scientific">Mariniradius sediminis</name>
    <dbReference type="NCBI Taxonomy" id="2909237"/>
    <lineage>
        <taxon>Bacteria</taxon>
        <taxon>Pseudomonadati</taxon>
        <taxon>Bacteroidota</taxon>
        <taxon>Cytophagia</taxon>
        <taxon>Cytophagales</taxon>
        <taxon>Cyclobacteriaceae</taxon>
        <taxon>Mariniradius</taxon>
    </lineage>
</organism>
<keyword evidence="1" id="KW-1133">Transmembrane helix</keyword>
<keyword evidence="3" id="KW-1185">Reference proteome</keyword>
<protein>
    <submittedName>
        <fullName evidence="2">Uncharacterized protein</fullName>
    </submittedName>
</protein>
<evidence type="ECO:0000256" key="1">
    <source>
        <dbReference type="SAM" id="Phobius"/>
    </source>
</evidence>
<evidence type="ECO:0000313" key="2">
    <source>
        <dbReference type="EMBL" id="MCF1753189.1"/>
    </source>
</evidence>
<proteinExistence type="predicted"/>
<sequence>MNINEVKDRISKPTPPFFRQLRTIGLALAGVGAAILAAPVSLPAVLVTAAGYLVTGGAVLSAVSQATVKGE</sequence>
<name>A0ABS9BYQ4_9BACT</name>
<dbReference type="EMBL" id="JAKEVZ010000022">
    <property type="protein sequence ID" value="MCF1753189.1"/>
    <property type="molecule type" value="Genomic_DNA"/>
</dbReference>
<dbReference type="RefSeq" id="WP_234863001.1">
    <property type="nucleotide sequence ID" value="NZ_JAKEVZ010000022.1"/>
</dbReference>
<reference evidence="2 3" key="1">
    <citation type="submission" date="2022-01" db="EMBL/GenBank/DDBJ databases">
        <title>Mariniradius saccharolyticus sp. nov., isolated from sediment of a river.</title>
        <authorList>
            <person name="Liu H."/>
        </authorList>
    </citation>
    <scope>NUCLEOTIDE SEQUENCE [LARGE SCALE GENOMIC DNA]</scope>
    <source>
        <strain evidence="2 3">RY-2</strain>
    </source>
</reference>
<accession>A0ABS9BYQ4</accession>
<dbReference type="Proteomes" id="UP001201449">
    <property type="component" value="Unassembled WGS sequence"/>
</dbReference>
<evidence type="ECO:0000313" key="3">
    <source>
        <dbReference type="Proteomes" id="UP001201449"/>
    </source>
</evidence>
<comment type="caution">
    <text evidence="2">The sequence shown here is derived from an EMBL/GenBank/DDBJ whole genome shotgun (WGS) entry which is preliminary data.</text>
</comment>
<keyword evidence="1" id="KW-0472">Membrane</keyword>
<feature type="transmembrane region" description="Helical" evidence="1">
    <location>
        <begin position="21"/>
        <end position="38"/>
    </location>
</feature>
<gene>
    <name evidence="2" type="ORF">L0U89_19165</name>
</gene>
<feature type="transmembrane region" description="Helical" evidence="1">
    <location>
        <begin position="44"/>
        <end position="63"/>
    </location>
</feature>